<dbReference type="InterPro" id="IPR036291">
    <property type="entry name" value="NAD(P)-bd_dom_sf"/>
</dbReference>
<accession>A0AAX4K6V8</accession>
<dbReference type="PANTHER" id="PTHR43761:SF1">
    <property type="entry name" value="D-ISOMER SPECIFIC 2-HYDROXYACID DEHYDROGENASE CATALYTIC DOMAIN-CONTAINING PROTEIN-RELATED"/>
    <property type="match status" value="1"/>
</dbReference>
<keyword evidence="2" id="KW-0560">Oxidoreductase</keyword>
<dbReference type="GeneID" id="91098929"/>
<proteinExistence type="inferred from homology"/>
<name>A0AAX4K6V8_9TREE</name>
<evidence type="ECO:0000259" key="4">
    <source>
        <dbReference type="Pfam" id="PF00389"/>
    </source>
</evidence>
<evidence type="ECO:0000256" key="3">
    <source>
        <dbReference type="ARBA" id="ARBA00023027"/>
    </source>
</evidence>
<dbReference type="GO" id="GO:0016616">
    <property type="term" value="F:oxidoreductase activity, acting on the CH-OH group of donors, NAD or NADP as acceptor"/>
    <property type="evidence" value="ECO:0007669"/>
    <property type="project" value="InterPro"/>
</dbReference>
<gene>
    <name evidence="5" type="ORF">V865_000125</name>
</gene>
<protein>
    <recommendedName>
        <fullName evidence="4">D-isomer specific 2-hydroxyacid dehydrogenase catalytic domain-containing protein</fullName>
    </recommendedName>
</protein>
<evidence type="ECO:0000256" key="1">
    <source>
        <dbReference type="ARBA" id="ARBA00005854"/>
    </source>
</evidence>
<dbReference type="GO" id="GO:0051287">
    <property type="term" value="F:NAD binding"/>
    <property type="evidence" value="ECO:0007669"/>
    <property type="project" value="InterPro"/>
</dbReference>
<dbReference type="RefSeq" id="XP_066080054.1">
    <property type="nucleotide sequence ID" value="XM_066223957.1"/>
</dbReference>
<dbReference type="PANTHER" id="PTHR43761">
    <property type="entry name" value="D-ISOMER SPECIFIC 2-HYDROXYACID DEHYDROGENASE FAMILY PROTEIN (AFU_ORTHOLOGUE AFUA_1G13630)"/>
    <property type="match status" value="1"/>
</dbReference>
<feature type="domain" description="D-isomer specific 2-hydroxyacid dehydrogenase catalytic" evidence="4">
    <location>
        <begin position="33"/>
        <end position="165"/>
    </location>
</feature>
<dbReference type="Gene3D" id="3.40.50.720">
    <property type="entry name" value="NAD(P)-binding Rossmann-like Domain"/>
    <property type="match status" value="2"/>
</dbReference>
<dbReference type="InterPro" id="IPR050418">
    <property type="entry name" value="D-iso_2-hydroxyacid_DH_PdxB"/>
</dbReference>
<dbReference type="SUPFAM" id="SSF51735">
    <property type="entry name" value="NAD(P)-binding Rossmann-fold domains"/>
    <property type="match status" value="1"/>
</dbReference>
<dbReference type="KEGG" id="ker:91098929"/>
<dbReference type="AlphaFoldDB" id="A0AAX4K6V8"/>
<keyword evidence="3" id="KW-0520">NAD</keyword>
<dbReference type="Proteomes" id="UP001358614">
    <property type="component" value="Chromosome 1"/>
</dbReference>
<evidence type="ECO:0000256" key="2">
    <source>
        <dbReference type="ARBA" id="ARBA00023002"/>
    </source>
</evidence>
<dbReference type="SUPFAM" id="SSF52283">
    <property type="entry name" value="Formate/glycerate dehydrogenase catalytic domain-like"/>
    <property type="match status" value="1"/>
</dbReference>
<organism evidence="5 6">
    <name type="scientific">Kwoniella europaea PYCC6329</name>
    <dbReference type="NCBI Taxonomy" id="1423913"/>
    <lineage>
        <taxon>Eukaryota</taxon>
        <taxon>Fungi</taxon>
        <taxon>Dikarya</taxon>
        <taxon>Basidiomycota</taxon>
        <taxon>Agaricomycotina</taxon>
        <taxon>Tremellomycetes</taxon>
        <taxon>Tremellales</taxon>
        <taxon>Cryptococcaceae</taxon>
        <taxon>Kwoniella</taxon>
    </lineage>
</organism>
<keyword evidence="6" id="KW-1185">Reference proteome</keyword>
<sequence length="227" mass="24575">MNPFSTSDSILPTPPPESNLVSSSKATVYFPNPVHPDALDYAKSKFGRVVVNMSDHCVGYDVEDDVLKVADGIVNRANPLPRSFLEKCQNLKGISVVGVGYDSVDIAFCRSNKISVFNCPGINSTSVSELTLTLTLCLLRKVTQLNNRIKTLAEGEKVLAIDNLGNELKGKKVGMIGMGNTARKTGELFHHAFGCPLHIYSPTSPLDKWTSSDPSCQEALPHPSLKS</sequence>
<evidence type="ECO:0000313" key="6">
    <source>
        <dbReference type="Proteomes" id="UP001358614"/>
    </source>
</evidence>
<comment type="similarity">
    <text evidence="1">Belongs to the D-isomer specific 2-hydroxyacid dehydrogenase family.</text>
</comment>
<dbReference type="Pfam" id="PF00389">
    <property type="entry name" value="2-Hacid_dh"/>
    <property type="match status" value="1"/>
</dbReference>
<dbReference type="EMBL" id="CP144089">
    <property type="protein sequence ID" value="WWD02087.1"/>
    <property type="molecule type" value="Genomic_DNA"/>
</dbReference>
<evidence type="ECO:0000313" key="5">
    <source>
        <dbReference type="EMBL" id="WWD02087.1"/>
    </source>
</evidence>
<reference evidence="5 6" key="1">
    <citation type="submission" date="2024-01" db="EMBL/GenBank/DDBJ databases">
        <title>Comparative genomics of Cryptococcus and Kwoniella reveals pathogenesis evolution and contrasting modes of karyotype evolution via chromosome fusion or intercentromeric recombination.</title>
        <authorList>
            <person name="Coelho M.A."/>
            <person name="David-Palma M."/>
            <person name="Shea T."/>
            <person name="Bowers K."/>
            <person name="McGinley-Smith S."/>
            <person name="Mohammad A.W."/>
            <person name="Gnirke A."/>
            <person name="Yurkov A.M."/>
            <person name="Nowrousian M."/>
            <person name="Sun S."/>
            <person name="Cuomo C.A."/>
            <person name="Heitman J."/>
        </authorList>
    </citation>
    <scope>NUCLEOTIDE SEQUENCE [LARGE SCALE GENOMIC DNA]</scope>
    <source>
        <strain evidence="5 6">PYCC6329</strain>
    </source>
</reference>
<dbReference type="InterPro" id="IPR006139">
    <property type="entry name" value="D-isomer_2_OHA_DH_cat_dom"/>
</dbReference>